<sequence length="172" mass="19274">MIERPRKTRSAVRLIVLSDDDRVLLLQDSDPGIAEVTWWVTPGGGIDPGENELQTGVRELAEETGWQAAESDLIGPVARRRVVHGYSDEILDQYEAFYLIRTPAFTVDIAGHTPEEQLTLQGNRWWPRAELETTKAWIWPAELQQMISIGQTGGQPLELGLVTRESTVPVDD</sequence>
<gene>
    <name evidence="5" type="ORF">CLV29_0017</name>
</gene>
<evidence type="ECO:0000313" key="6">
    <source>
        <dbReference type="Proteomes" id="UP000295371"/>
    </source>
</evidence>
<evidence type="ECO:0000259" key="4">
    <source>
        <dbReference type="PROSITE" id="PS51462"/>
    </source>
</evidence>
<evidence type="ECO:0000313" key="5">
    <source>
        <dbReference type="EMBL" id="TDT32443.1"/>
    </source>
</evidence>
<dbReference type="PANTHER" id="PTHR43046:SF12">
    <property type="entry name" value="GDP-MANNOSE MANNOSYL HYDROLASE"/>
    <property type="match status" value="1"/>
</dbReference>
<keyword evidence="3" id="KW-0460">Magnesium</keyword>
<dbReference type="Proteomes" id="UP000295371">
    <property type="component" value="Unassembled WGS sequence"/>
</dbReference>
<dbReference type="AlphaFoldDB" id="A0A4R7J7L1"/>
<feature type="domain" description="Nudix hydrolase" evidence="4">
    <location>
        <begin position="7"/>
        <end position="151"/>
    </location>
</feature>
<dbReference type="InterPro" id="IPR000086">
    <property type="entry name" value="NUDIX_hydrolase_dom"/>
</dbReference>
<protein>
    <submittedName>
        <fullName evidence="5">8-oxo-dGTP pyrophosphatase MutT (NUDIX family)</fullName>
    </submittedName>
</protein>
<dbReference type="CDD" id="cd04685">
    <property type="entry name" value="NUDIX_Hydrolase"/>
    <property type="match status" value="1"/>
</dbReference>
<dbReference type="Gene3D" id="3.90.79.10">
    <property type="entry name" value="Nucleoside Triphosphate Pyrophosphohydrolase"/>
    <property type="match status" value="1"/>
</dbReference>
<name>A0A4R7J7L1_9ACTN</name>
<comment type="cofactor">
    <cofactor evidence="1">
        <name>Mg(2+)</name>
        <dbReference type="ChEBI" id="CHEBI:18420"/>
    </cofactor>
</comment>
<dbReference type="InterPro" id="IPR015797">
    <property type="entry name" value="NUDIX_hydrolase-like_dom_sf"/>
</dbReference>
<comment type="caution">
    <text evidence="5">The sequence shown here is derived from an EMBL/GenBank/DDBJ whole genome shotgun (WGS) entry which is preliminary data.</text>
</comment>
<evidence type="ECO:0000256" key="2">
    <source>
        <dbReference type="ARBA" id="ARBA00022801"/>
    </source>
</evidence>
<dbReference type="EMBL" id="SOAW01000001">
    <property type="protein sequence ID" value="TDT32443.1"/>
    <property type="molecule type" value="Genomic_DNA"/>
</dbReference>
<accession>A0A4R7J7L1</accession>
<dbReference type="OrthoDB" id="9804442at2"/>
<keyword evidence="2" id="KW-0378">Hydrolase</keyword>
<reference evidence="5 6" key="1">
    <citation type="submission" date="2019-03" db="EMBL/GenBank/DDBJ databases">
        <title>Genomic Encyclopedia of Archaeal and Bacterial Type Strains, Phase II (KMG-II): from individual species to whole genera.</title>
        <authorList>
            <person name="Goeker M."/>
        </authorList>
    </citation>
    <scope>NUCLEOTIDE SEQUENCE [LARGE SCALE GENOMIC DNA]</scope>
    <source>
        <strain evidence="5 6">DSM 24323</strain>
    </source>
</reference>
<dbReference type="Pfam" id="PF00293">
    <property type="entry name" value="NUDIX"/>
    <property type="match status" value="1"/>
</dbReference>
<dbReference type="PANTHER" id="PTHR43046">
    <property type="entry name" value="GDP-MANNOSE MANNOSYL HYDROLASE"/>
    <property type="match status" value="1"/>
</dbReference>
<evidence type="ECO:0000256" key="1">
    <source>
        <dbReference type="ARBA" id="ARBA00001946"/>
    </source>
</evidence>
<organism evidence="5 6">
    <name type="scientific">Naumannella halotolerans</name>
    <dbReference type="NCBI Taxonomy" id="993414"/>
    <lineage>
        <taxon>Bacteria</taxon>
        <taxon>Bacillati</taxon>
        <taxon>Actinomycetota</taxon>
        <taxon>Actinomycetes</taxon>
        <taxon>Propionibacteriales</taxon>
        <taxon>Propionibacteriaceae</taxon>
        <taxon>Naumannella</taxon>
    </lineage>
</organism>
<proteinExistence type="predicted"/>
<dbReference type="PROSITE" id="PS51462">
    <property type="entry name" value="NUDIX"/>
    <property type="match status" value="1"/>
</dbReference>
<dbReference type="SUPFAM" id="SSF55811">
    <property type="entry name" value="Nudix"/>
    <property type="match status" value="1"/>
</dbReference>
<dbReference type="RefSeq" id="WP_133753088.1">
    <property type="nucleotide sequence ID" value="NZ_SOAW01000001.1"/>
</dbReference>
<keyword evidence="6" id="KW-1185">Reference proteome</keyword>
<evidence type="ECO:0000256" key="3">
    <source>
        <dbReference type="ARBA" id="ARBA00022842"/>
    </source>
</evidence>
<dbReference type="GO" id="GO:0016787">
    <property type="term" value="F:hydrolase activity"/>
    <property type="evidence" value="ECO:0007669"/>
    <property type="project" value="UniProtKB-KW"/>
</dbReference>